<reference evidence="7" key="2">
    <citation type="journal article" date="2015" name="Gigascience">
        <title>Reconstructing a comprehensive transcriptome assembly of a white-pupal translocated strain of the pest fruit fly Bactrocera cucurbitae.</title>
        <authorList>
            <person name="Sim S.B."/>
            <person name="Calla B."/>
            <person name="Hall B."/>
            <person name="DeRego T."/>
            <person name="Geib S.M."/>
        </authorList>
    </citation>
    <scope>NUCLEOTIDE SEQUENCE</scope>
</reference>
<dbReference type="AlphaFoldDB" id="A0A0A1XKF0"/>
<evidence type="ECO:0000313" key="7">
    <source>
        <dbReference type="EMBL" id="JAD11799.1"/>
    </source>
</evidence>
<dbReference type="InterPro" id="IPR013152">
    <property type="entry name" value="Gastrin/cholecystokinin_CS"/>
</dbReference>
<feature type="non-terminal residue" evidence="7">
    <location>
        <position position="1"/>
    </location>
</feature>
<keyword evidence="6" id="KW-0812">Transmembrane</keyword>
<dbReference type="Pfam" id="PF08257">
    <property type="entry name" value="Sulfakinin"/>
    <property type="match status" value="2"/>
</dbReference>
<dbReference type="InterPro" id="IPR013259">
    <property type="entry name" value="Sulfakinin"/>
</dbReference>
<gene>
    <name evidence="7" type="primary">Dsk</name>
    <name evidence="7" type="ORF">g.257</name>
</gene>
<dbReference type="PROSITE" id="PS00259">
    <property type="entry name" value="GASTRIN"/>
    <property type="match status" value="1"/>
</dbReference>
<evidence type="ECO:0000256" key="5">
    <source>
        <dbReference type="ARBA" id="ARBA00023320"/>
    </source>
</evidence>
<name>A0A0A1XKF0_ZEUCU</name>
<organism evidence="7">
    <name type="scientific">Zeugodacus cucurbitae</name>
    <name type="common">Melon fruit fly</name>
    <name type="synonym">Bactrocera cucurbitae</name>
    <dbReference type="NCBI Taxonomy" id="28588"/>
    <lineage>
        <taxon>Eukaryota</taxon>
        <taxon>Metazoa</taxon>
        <taxon>Ecdysozoa</taxon>
        <taxon>Arthropoda</taxon>
        <taxon>Hexapoda</taxon>
        <taxon>Insecta</taxon>
        <taxon>Pterygota</taxon>
        <taxon>Neoptera</taxon>
        <taxon>Endopterygota</taxon>
        <taxon>Diptera</taxon>
        <taxon>Brachycera</taxon>
        <taxon>Muscomorpha</taxon>
        <taxon>Tephritoidea</taxon>
        <taxon>Tephritidae</taxon>
        <taxon>Zeugodacus</taxon>
        <taxon>Zeugodacus</taxon>
    </lineage>
</organism>
<reference evidence="7" key="1">
    <citation type="submission" date="2014-11" db="EMBL/GenBank/DDBJ databases">
        <authorList>
            <person name="Geib S."/>
        </authorList>
    </citation>
    <scope>NUCLEOTIDE SEQUENCE</scope>
</reference>
<dbReference type="GO" id="GO:0005576">
    <property type="term" value="C:extracellular region"/>
    <property type="evidence" value="ECO:0007669"/>
    <property type="project" value="UniProtKB-SubCell"/>
</dbReference>
<evidence type="ECO:0000256" key="4">
    <source>
        <dbReference type="ARBA" id="ARBA00022815"/>
    </source>
</evidence>
<evidence type="ECO:0000256" key="2">
    <source>
        <dbReference type="ARBA" id="ARBA00006273"/>
    </source>
</evidence>
<dbReference type="EMBL" id="GBXI01002493">
    <property type="protein sequence ID" value="JAD11799.1"/>
    <property type="molecule type" value="Transcribed_RNA"/>
</dbReference>
<feature type="transmembrane region" description="Helical" evidence="6">
    <location>
        <begin position="20"/>
        <end position="39"/>
    </location>
</feature>
<keyword evidence="5" id="KW-0527">Neuropeptide</keyword>
<keyword evidence="6" id="KW-1133">Transmembrane helix</keyword>
<evidence type="ECO:0000256" key="1">
    <source>
        <dbReference type="ARBA" id="ARBA00004613"/>
    </source>
</evidence>
<proteinExistence type="inferred from homology"/>
<comment type="similarity">
    <text evidence="2">Belongs to the gastrin/cholecystokinin family.</text>
</comment>
<accession>A0A0A1XKF0</accession>
<evidence type="ECO:0000256" key="3">
    <source>
        <dbReference type="ARBA" id="ARBA00022525"/>
    </source>
</evidence>
<keyword evidence="3" id="KW-0964">Secreted</keyword>
<protein>
    <submittedName>
        <fullName evidence="7">Drosulfakinins</fullName>
    </submittedName>
</protein>
<sequence length="155" mass="16853">SNASSVKAAEMAQILNKSSVAAEVVAFALIVCIISNSALASNLEGMQSESESHDMNSNSGGIGSGGVPLGSLNDINGRRIFANHRNLRPVYGFGPKMLQVSRSKIPIELDLLVENEEGDRSKRFDDYGHMRFGKRGGEEQFDDYGHMRFGRSTQT</sequence>
<keyword evidence="6" id="KW-0472">Membrane</keyword>
<evidence type="ECO:0000256" key="6">
    <source>
        <dbReference type="SAM" id="Phobius"/>
    </source>
</evidence>
<keyword evidence="4" id="KW-0027">Amidation</keyword>
<dbReference type="GO" id="GO:0007218">
    <property type="term" value="P:neuropeptide signaling pathway"/>
    <property type="evidence" value="ECO:0007669"/>
    <property type="project" value="UniProtKB-KW"/>
</dbReference>
<comment type="subcellular location">
    <subcellularLocation>
        <location evidence="1">Secreted</location>
    </subcellularLocation>
</comment>